<dbReference type="EMBL" id="JAGKQM010000018">
    <property type="protein sequence ID" value="KAH0863388.1"/>
    <property type="molecule type" value="Genomic_DNA"/>
</dbReference>
<keyword evidence="1" id="KW-0833">Ubl conjugation pathway</keyword>
<evidence type="ECO:0000313" key="4">
    <source>
        <dbReference type="Proteomes" id="UP000824890"/>
    </source>
</evidence>
<dbReference type="SUPFAM" id="SSF50978">
    <property type="entry name" value="WD40 repeat-like"/>
    <property type="match status" value="1"/>
</dbReference>
<keyword evidence="2" id="KW-1133">Transmembrane helix</keyword>
<dbReference type="Gene3D" id="2.130.10.10">
    <property type="entry name" value="YVTN repeat-like/Quinoprotein amine dehydrogenase"/>
    <property type="match status" value="1"/>
</dbReference>
<keyword evidence="1" id="KW-0539">Nucleus</keyword>
<dbReference type="PANTHER" id="PTHR43995">
    <property type="entry name" value="PRE-MRNA-PROCESSING FACTOR 19"/>
    <property type="match status" value="1"/>
</dbReference>
<keyword evidence="1" id="KW-0508">mRNA splicing</keyword>
<organism evidence="3 4">
    <name type="scientific">Brassica napus</name>
    <name type="common">Rape</name>
    <dbReference type="NCBI Taxonomy" id="3708"/>
    <lineage>
        <taxon>Eukaryota</taxon>
        <taxon>Viridiplantae</taxon>
        <taxon>Streptophyta</taxon>
        <taxon>Embryophyta</taxon>
        <taxon>Tracheophyta</taxon>
        <taxon>Spermatophyta</taxon>
        <taxon>Magnoliopsida</taxon>
        <taxon>eudicotyledons</taxon>
        <taxon>Gunneridae</taxon>
        <taxon>Pentapetalae</taxon>
        <taxon>rosids</taxon>
        <taxon>malvids</taxon>
        <taxon>Brassicales</taxon>
        <taxon>Brassicaceae</taxon>
        <taxon>Brassiceae</taxon>
        <taxon>Brassica</taxon>
    </lineage>
</organism>
<evidence type="ECO:0000256" key="1">
    <source>
        <dbReference type="RuleBase" id="RU367101"/>
    </source>
</evidence>
<dbReference type="InterPro" id="IPR036322">
    <property type="entry name" value="WD40_repeat_dom_sf"/>
</dbReference>
<protein>
    <recommendedName>
        <fullName evidence="1">Pre-mRNA-processing factor 19</fullName>
        <ecNumber evidence="1">2.3.2.27</ecNumber>
    </recommendedName>
</protein>
<comment type="subcellular location">
    <subcellularLocation>
        <location evidence="1">Nucleus</location>
    </subcellularLocation>
</comment>
<proteinExistence type="inferred from homology"/>
<evidence type="ECO:0000256" key="2">
    <source>
        <dbReference type="SAM" id="Phobius"/>
    </source>
</evidence>
<reference evidence="3 4" key="1">
    <citation type="submission" date="2021-05" db="EMBL/GenBank/DDBJ databases">
        <title>Genome Assembly of Synthetic Allotetraploid Brassica napus Reveals Homoeologous Exchanges between Subgenomes.</title>
        <authorList>
            <person name="Davis J.T."/>
        </authorList>
    </citation>
    <scope>NUCLEOTIDE SEQUENCE [LARGE SCALE GENOMIC DNA]</scope>
    <source>
        <strain evidence="4">cv. Da-Ae</strain>
        <tissue evidence="3">Seedling</tissue>
    </source>
</reference>
<keyword evidence="1" id="KW-0507">mRNA processing</keyword>
<name>A0ABQ7Y5C9_BRANA</name>
<dbReference type="InterPro" id="IPR015943">
    <property type="entry name" value="WD40/YVTN_repeat-like_dom_sf"/>
</dbReference>
<comment type="similarity">
    <text evidence="1">Belongs to the WD repeat PRP19 family.</text>
</comment>
<dbReference type="Proteomes" id="UP000824890">
    <property type="component" value="Unassembled WGS sequence"/>
</dbReference>
<keyword evidence="4" id="KW-1185">Reference proteome</keyword>
<dbReference type="InterPro" id="IPR001680">
    <property type="entry name" value="WD40_rpt"/>
</dbReference>
<keyword evidence="2" id="KW-0812">Transmembrane</keyword>
<dbReference type="PANTHER" id="PTHR43995:SF1">
    <property type="entry name" value="PRE-MRNA-PROCESSING FACTOR 19"/>
    <property type="match status" value="1"/>
</dbReference>
<dbReference type="InterPro" id="IPR038959">
    <property type="entry name" value="Prp19"/>
</dbReference>
<dbReference type="EC" id="2.3.2.27" evidence="1"/>
<keyword evidence="1" id="KW-0808">Transferase</keyword>
<keyword evidence="1" id="KW-0227">DNA damage</keyword>
<comment type="pathway">
    <text evidence="1">Protein modification; protein ubiquitination.</text>
</comment>
<feature type="transmembrane region" description="Helical" evidence="2">
    <location>
        <begin position="9"/>
        <end position="28"/>
    </location>
</feature>
<gene>
    <name evidence="3" type="ORF">HID58_080599</name>
</gene>
<comment type="catalytic activity">
    <reaction evidence="1">
        <text>S-ubiquitinyl-[E2 ubiquitin-conjugating enzyme]-L-cysteine + [acceptor protein]-L-lysine = [E2 ubiquitin-conjugating enzyme]-L-cysteine + N(6)-ubiquitinyl-[acceptor protein]-L-lysine.</text>
        <dbReference type="EC" id="2.3.2.27"/>
    </reaction>
</comment>
<keyword evidence="1" id="KW-0747">Spliceosome</keyword>
<comment type="function">
    <text evidence="1">Ubiquitin-protein ligase which is mainly involved pre-mRNA splicing and DNA repair. Required for pre-mRNA splicing as component of the spliceosome.</text>
</comment>
<comment type="caution">
    <text evidence="3">The sequence shown here is derived from an EMBL/GenBank/DDBJ whole genome shotgun (WGS) entry which is preliminary data.</text>
</comment>
<keyword evidence="1" id="KW-0234">DNA repair</keyword>
<dbReference type="SMART" id="SM00320">
    <property type="entry name" value="WD40"/>
    <property type="match status" value="1"/>
</dbReference>
<evidence type="ECO:0000313" key="3">
    <source>
        <dbReference type="EMBL" id="KAH0863388.1"/>
    </source>
</evidence>
<keyword evidence="2" id="KW-0472">Membrane</keyword>
<comment type="subunit">
    <text evidence="1">Homotetramer.</text>
</comment>
<sequence>MRINVVIKCVAYGALAHMISLLLLIIGLQTKTFEDIIDSISQTLITMTPFHPLSLNLVQFRETMVKSMSKKKESLHSQPSSPQIDIEDFVDGRDDEQIRELRCGEDDATASKSELRCGEDDRMASRSKLRCGDDAETSRSDLRCGKEDDKLSWCEEKKVTKKKLEREKIVCRVSLMTSTKPKVDPCPIESCRRSLSHSGNISSVTAVVDFDTSSPSAIVPVTVHIWGSSEDWKYACRHILKYHSAEVRAVTVHATNKYFVSASLDSSWCFYDMSSGLCFAQVRKKMGLFLLMFHLQGIMEKGSSTICILKWET</sequence>
<accession>A0ABQ7Y5C9</accession>